<protein>
    <submittedName>
        <fullName evidence="1">Uncharacterized protein</fullName>
    </submittedName>
</protein>
<proteinExistence type="predicted"/>
<sequence>MSREIWYFTKNSLRLIFDVFPTVNN</sequence>
<keyword evidence="2" id="KW-1185">Reference proteome</keyword>
<accession>A0ABT9UCQ2</accession>
<organism evidence="1 2">
    <name type="scientific">Paenibacillus harenae</name>
    <dbReference type="NCBI Taxonomy" id="306543"/>
    <lineage>
        <taxon>Bacteria</taxon>
        <taxon>Bacillati</taxon>
        <taxon>Bacillota</taxon>
        <taxon>Bacilli</taxon>
        <taxon>Bacillales</taxon>
        <taxon>Paenibacillaceae</taxon>
        <taxon>Paenibacillus</taxon>
    </lineage>
</organism>
<reference evidence="1 2" key="1">
    <citation type="submission" date="2023-07" db="EMBL/GenBank/DDBJ databases">
        <title>Sorghum-associated microbial communities from plants grown in Nebraska, USA.</title>
        <authorList>
            <person name="Schachtman D."/>
        </authorList>
    </citation>
    <scope>NUCLEOTIDE SEQUENCE [LARGE SCALE GENOMIC DNA]</scope>
    <source>
        <strain evidence="1 2">CC482</strain>
    </source>
</reference>
<dbReference type="Proteomes" id="UP001229346">
    <property type="component" value="Unassembled WGS sequence"/>
</dbReference>
<evidence type="ECO:0000313" key="2">
    <source>
        <dbReference type="Proteomes" id="UP001229346"/>
    </source>
</evidence>
<dbReference type="EMBL" id="JAUSSU010000024">
    <property type="protein sequence ID" value="MDQ0116738.1"/>
    <property type="molecule type" value="Genomic_DNA"/>
</dbReference>
<name>A0ABT9UCQ2_PAEHA</name>
<comment type="caution">
    <text evidence="1">The sequence shown here is derived from an EMBL/GenBank/DDBJ whole genome shotgun (WGS) entry which is preliminary data.</text>
</comment>
<gene>
    <name evidence="1" type="ORF">J2T15_006220</name>
</gene>
<evidence type="ECO:0000313" key="1">
    <source>
        <dbReference type="EMBL" id="MDQ0116738.1"/>
    </source>
</evidence>